<evidence type="ECO:0000256" key="7">
    <source>
        <dbReference type="ARBA" id="ARBA00022927"/>
    </source>
</evidence>
<name>A0A6L8LQY7_9RHOB</name>
<dbReference type="GO" id="GO:0055085">
    <property type="term" value="P:transmembrane transport"/>
    <property type="evidence" value="ECO:0007669"/>
    <property type="project" value="InterPro"/>
</dbReference>
<proteinExistence type="inferred from homology"/>
<evidence type="ECO:0000256" key="5">
    <source>
        <dbReference type="ARBA" id="ARBA00022519"/>
    </source>
</evidence>
<keyword evidence="7" id="KW-0653">Protein transport</keyword>
<gene>
    <name evidence="12" type="ORF">GR167_19570</name>
</gene>
<accession>A0A6L8LQY7</accession>
<keyword evidence="5" id="KW-0997">Cell inner membrane</keyword>
<keyword evidence="9" id="KW-0472">Membrane</keyword>
<keyword evidence="4" id="KW-1003">Cell membrane</keyword>
<dbReference type="Pfam" id="PF03544">
    <property type="entry name" value="TonB_C"/>
    <property type="match status" value="1"/>
</dbReference>
<dbReference type="GO" id="GO:0098797">
    <property type="term" value="C:plasma membrane protein complex"/>
    <property type="evidence" value="ECO:0007669"/>
    <property type="project" value="TreeGrafter"/>
</dbReference>
<dbReference type="EMBL" id="WWEN01000012">
    <property type="protein sequence ID" value="MYM57526.1"/>
    <property type="molecule type" value="Genomic_DNA"/>
</dbReference>
<evidence type="ECO:0000259" key="11">
    <source>
        <dbReference type="PROSITE" id="PS52015"/>
    </source>
</evidence>
<evidence type="ECO:0000313" key="13">
    <source>
        <dbReference type="Proteomes" id="UP000479043"/>
    </source>
</evidence>
<sequence length="127" mass="13424">MQSVPSVQQKAAGSGGGKQAGERRNAQAATLSKSQRQTLMAQWGATIRTRIDRAKRPPRGAGSGRVTVAVAVAADGSLRGVSLIRSSGNSALDAAAIEAVKRARKFRPAPKGLPDKTFNFRLPIEFR</sequence>
<dbReference type="Gene3D" id="3.30.1150.10">
    <property type="match status" value="1"/>
</dbReference>
<dbReference type="SUPFAM" id="SSF74653">
    <property type="entry name" value="TolA/TonB C-terminal domain"/>
    <property type="match status" value="1"/>
</dbReference>
<organism evidence="12 13">
    <name type="scientific">Thalassovita mangrovi</name>
    <dbReference type="NCBI Taxonomy" id="2692236"/>
    <lineage>
        <taxon>Bacteria</taxon>
        <taxon>Pseudomonadati</taxon>
        <taxon>Pseudomonadota</taxon>
        <taxon>Alphaproteobacteria</taxon>
        <taxon>Rhodobacterales</taxon>
        <taxon>Roseobacteraceae</taxon>
        <taxon>Thalassovita</taxon>
    </lineage>
</organism>
<dbReference type="PROSITE" id="PS52015">
    <property type="entry name" value="TONB_CTD"/>
    <property type="match status" value="1"/>
</dbReference>
<dbReference type="InterPro" id="IPR037682">
    <property type="entry name" value="TonB_C"/>
</dbReference>
<evidence type="ECO:0000256" key="9">
    <source>
        <dbReference type="ARBA" id="ARBA00023136"/>
    </source>
</evidence>
<keyword evidence="3" id="KW-0813">Transport</keyword>
<evidence type="ECO:0000256" key="2">
    <source>
        <dbReference type="ARBA" id="ARBA00006555"/>
    </source>
</evidence>
<dbReference type="PANTHER" id="PTHR33446">
    <property type="entry name" value="PROTEIN TONB-RELATED"/>
    <property type="match status" value="1"/>
</dbReference>
<comment type="similarity">
    <text evidence="2">Belongs to the TonB family.</text>
</comment>
<dbReference type="GO" id="GO:0031992">
    <property type="term" value="F:energy transducer activity"/>
    <property type="evidence" value="ECO:0007669"/>
    <property type="project" value="TreeGrafter"/>
</dbReference>
<dbReference type="AlphaFoldDB" id="A0A6L8LQY7"/>
<dbReference type="GO" id="GO:0015031">
    <property type="term" value="P:protein transport"/>
    <property type="evidence" value="ECO:0007669"/>
    <property type="project" value="UniProtKB-KW"/>
</dbReference>
<keyword evidence="8" id="KW-1133">Transmembrane helix</keyword>
<evidence type="ECO:0000313" key="12">
    <source>
        <dbReference type="EMBL" id="MYM57526.1"/>
    </source>
</evidence>
<comment type="caution">
    <text evidence="12">The sequence shown here is derived from an EMBL/GenBank/DDBJ whole genome shotgun (WGS) entry which is preliminary data.</text>
</comment>
<dbReference type="InterPro" id="IPR006260">
    <property type="entry name" value="TonB/TolA_C"/>
</dbReference>
<evidence type="ECO:0000256" key="4">
    <source>
        <dbReference type="ARBA" id="ARBA00022475"/>
    </source>
</evidence>
<feature type="compositionally biased region" description="Polar residues" evidence="10">
    <location>
        <begin position="27"/>
        <end position="37"/>
    </location>
</feature>
<reference evidence="12 13" key="1">
    <citation type="submission" date="2020-01" db="EMBL/GenBank/DDBJ databases">
        <authorList>
            <person name="Chen S."/>
        </authorList>
    </citation>
    <scope>NUCLEOTIDE SEQUENCE [LARGE SCALE GENOMIC DNA]</scope>
    <source>
        <strain evidence="12 13">GS-10</strain>
    </source>
</reference>
<evidence type="ECO:0000256" key="8">
    <source>
        <dbReference type="ARBA" id="ARBA00022989"/>
    </source>
</evidence>
<dbReference type="PANTHER" id="PTHR33446:SF2">
    <property type="entry name" value="PROTEIN TONB"/>
    <property type="match status" value="1"/>
</dbReference>
<evidence type="ECO:0000256" key="6">
    <source>
        <dbReference type="ARBA" id="ARBA00022692"/>
    </source>
</evidence>
<dbReference type="InterPro" id="IPR051045">
    <property type="entry name" value="TonB-dependent_transducer"/>
</dbReference>
<feature type="domain" description="TonB C-terminal" evidence="11">
    <location>
        <begin position="38"/>
        <end position="127"/>
    </location>
</feature>
<keyword evidence="6" id="KW-0812">Transmembrane</keyword>
<evidence type="ECO:0000256" key="10">
    <source>
        <dbReference type="SAM" id="MobiDB-lite"/>
    </source>
</evidence>
<keyword evidence="13" id="KW-1185">Reference proteome</keyword>
<protein>
    <submittedName>
        <fullName evidence="12">TonB family protein</fullName>
    </submittedName>
</protein>
<evidence type="ECO:0000256" key="3">
    <source>
        <dbReference type="ARBA" id="ARBA00022448"/>
    </source>
</evidence>
<feature type="region of interest" description="Disordered" evidence="10">
    <location>
        <begin position="1"/>
        <end position="37"/>
    </location>
</feature>
<dbReference type="NCBIfam" id="TIGR01352">
    <property type="entry name" value="tonB_Cterm"/>
    <property type="match status" value="1"/>
</dbReference>
<comment type="subcellular location">
    <subcellularLocation>
        <location evidence="1">Cell inner membrane</location>
        <topology evidence="1">Single-pass membrane protein</topology>
        <orientation evidence="1">Periplasmic side</orientation>
    </subcellularLocation>
</comment>
<evidence type="ECO:0000256" key="1">
    <source>
        <dbReference type="ARBA" id="ARBA00004383"/>
    </source>
</evidence>
<dbReference type="Proteomes" id="UP000479043">
    <property type="component" value="Unassembled WGS sequence"/>
</dbReference>